<dbReference type="PANTHER" id="PTHR45138">
    <property type="entry name" value="REGULATORY COMPONENTS OF SENSORY TRANSDUCTION SYSTEM"/>
    <property type="match status" value="1"/>
</dbReference>
<reference evidence="5 6" key="1">
    <citation type="submission" date="2017-09" db="EMBL/GenBank/DDBJ databases">
        <title>Genomics of the genus Arcobacter.</title>
        <authorList>
            <person name="Perez-Cataluna A."/>
            <person name="Figueras M.J."/>
            <person name="Salas-Masso N."/>
        </authorList>
    </citation>
    <scope>NUCLEOTIDE SEQUENCE [LARGE SCALE GENOMIC DNA]</scope>
    <source>
        <strain evidence="5 6">F156-34</strain>
    </source>
</reference>
<dbReference type="EC" id="2.7.7.65" evidence="1"/>
<dbReference type="Proteomes" id="UP000289718">
    <property type="component" value="Unassembled WGS sequence"/>
</dbReference>
<organism evidence="5 6">
    <name type="scientific">Halarcobacter mediterraneus</name>
    <dbReference type="NCBI Taxonomy" id="2023153"/>
    <lineage>
        <taxon>Bacteria</taxon>
        <taxon>Pseudomonadati</taxon>
        <taxon>Campylobacterota</taxon>
        <taxon>Epsilonproteobacteria</taxon>
        <taxon>Campylobacterales</taxon>
        <taxon>Arcobacteraceae</taxon>
        <taxon>Halarcobacter</taxon>
    </lineage>
</organism>
<comment type="caution">
    <text evidence="5">The sequence shown here is derived from an EMBL/GenBank/DDBJ whole genome shotgun (WGS) entry which is preliminary data.</text>
</comment>
<dbReference type="OrthoDB" id="9779960at2"/>
<evidence type="ECO:0000313" key="5">
    <source>
        <dbReference type="EMBL" id="RXK14054.1"/>
    </source>
</evidence>
<feature type="coiled-coil region" evidence="3">
    <location>
        <begin position="227"/>
        <end position="286"/>
    </location>
</feature>
<evidence type="ECO:0000256" key="1">
    <source>
        <dbReference type="ARBA" id="ARBA00012528"/>
    </source>
</evidence>
<dbReference type="InterPro" id="IPR000160">
    <property type="entry name" value="GGDEF_dom"/>
</dbReference>
<dbReference type="PANTHER" id="PTHR45138:SF9">
    <property type="entry name" value="DIGUANYLATE CYCLASE DGCM-RELATED"/>
    <property type="match status" value="1"/>
</dbReference>
<protein>
    <recommendedName>
        <fullName evidence="1">diguanylate cyclase</fullName>
        <ecNumber evidence="1">2.7.7.65</ecNumber>
    </recommendedName>
</protein>
<dbReference type="Pfam" id="PF00990">
    <property type="entry name" value="GGDEF"/>
    <property type="match status" value="1"/>
</dbReference>
<proteinExistence type="predicted"/>
<accession>A0A4Q1AV59</accession>
<comment type="catalytic activity">
    <reaction evidence="2">
        <text>2 GTP = 3',3'-c-di-GMP + 2 diphosphate</text>
        <dbReference type="Rhea" id="RHEA:24898"/>
        <dbReference type="ChEBI" id="CHEBI:33019"/>
        <dbReference type="ChEBI" id="CHEBI:37565"/>
        <dbReference type="ChEBI" id="CHEBI:58805"/>
        <dbReference type="EC" id="2.7.7.65"/>
    </reaction>
</comment>
<dbReference type="Gene3D" id="3.30.70.270">
    <property type="match status" value="1"/>
</dbReference>
<name>A0A4Q1AV59_9BACT</name>
<evidence type="ECO:0000313" key="6">
    <source>
        <dbReference type="Proteomes" id="UP000289718"/>
    </source>
</evidence>
<dbReference type="NCBIfam" id="TIGR00254">
    <property type="entry name" value="GGDEF"/>
    <property type="match status" value="1"/>
</dbReference>
<evidence type="ECO:0000256" key="2">
    <source>
        <dbReference type="ARBA" id="ARBA00034247"/>
    </source>
</evidence>
<dbReference type="PROSITE" id="PS50887">
    <property type="entry name" value="GGDEF"/>
    <property type="match status" value="1"/>
</dbReference>
<gene>
    <name evidence="5" type="ORF">CP965_00975</name>
</gene>
<dbReference type="InterPro" id="IPR029787">
    <property type="entry name" value="Nucleotide_cyclase"/>
</dbReference>
<feature type="domain" description="GGDEF" evidence="4">
    <location>
        <begin position="285"/>
        <end position="417"/>
    </location>
</feature>
<sequence length="420" mass="47794">MDNKINSVVKDTLLNLRKRGVPATPNEYHKEFCKVSKTYNLSVTECKQFKSLVQKLTKNEQIEIKAKGIETFEDMIPVLLNRVSKDQVNSLSKLFQEAVTPSISIGVNEELKKFSVKIGNSPALIFEEDIQKEMQEFITQRFEADKKIVKQKTSDIAKLLTLMGQYFNDAIQSSGKGSEEVSNIKSQIQSIDMENTSGLEELSQLQSQLIDAALSIENEMTSVGEKLHSGKSDVQKLEQRVQELEKELDKTREESAKDHLTGLLTRGAYEEAIKRIESAYERTNNQFAIIFFDLDHFKKINDTHGHKAGDIILSTFAKVLNKNTREFDIVGRYGGEEFVAIIHFNLKRELLKYLKRIKTIINDNDFIYKSEKIHVTFSAGVAIRNNHSSYENAIQKADMLLYEAKEGGRNKIIIEDGTVI</sequence>
<dbReference type="AlphaFoldDB" id="A0A4Q1AV59"/>
<keyword evidence="3" id="KW-0175">Coiled coil</keyword>
<dbReference type="InterPro" id="IPR050469">
    <property type="entry name" value="Diguanylate_Cyclase"/>
</dbReference>
<dbReference type="GO" id="GO:0052621">
    <property type="term" value="F:diguanylate cyclase activity"/>
    <property type="evidence" value="ECO:0007669"/>
    <property type="project" value="UniProtKB-EC"/>
</dbReference>
<keyword evidence="6" id="KW-1185">Reference proteome</keyword>
<dbReference type="EMBL" id="NXIE01000001">
    <property type="protein sequence ID" value="RXK14054.1"/>
    <property type="molecule type" value="Genomic_DNA"/>
</dbReference>
<dbReference type="SMART" id="SM00267">
    <property type="entry name" value="GGDEF"/>
    <property type="match status" value="1"/>
</dbReference>
<dbReference type="CDD" id="cd01949">
    <property type="entry name" value="GGDEF"/>
    <property type="match status" value="1"/>
</dbReference>
<evidence type="ECO:0000259" key="4">
    <source>
        <dbReference type="PROSITE" id="PS50887"/>
    </source>
</evidence>
<dbReference type="RefSeq" id="WP_129060164.1">
    <property type="nucleotide sequence ID" value="NZ_NXIE01000001.1"/>
</dbReference>
<dbReference type="InterPro" id="IPR043128">
    <property type="entry name" value="Rev_trsase/Diguanyl_cyclase"/>
</dbReference>
<dbReference type="SUPFAM" id="SSF55073">
    <property type="entry name" value="Nucleotide cyclase"/>
    <property type="match status" value="1"/>
</dbReference>
<dbReference type="FunFam" id="3.30.70.270:FF:000001">
    <property type="entry name" value="Diguanylate cyclase domain protein"/>
    <property type="match status" value="1"/>
</dbReference>
<evidence type="ECO:0000256" key="3">
    <source>
        <dbReference type="SAM" id="Coils"/>
    </source>
</evidence>